<dbReference type="OMA" id="VALKAHY"/>
<dbReference type="RefSeq" id="XP_008618080.1">
    <property type="nucleotide sequence ID" value="XM_008619858.1"/>
</dbReference>
<evidence type="ECO:0000313" key="4">
    <source>
        <dbReference type="Proteomes" id="UP000030762"/>
    </source>
</evidence>
<dbReference type="STRING" id="1156394.T0RFJ2"/>
<feature type="coiled-coil region" evidence="1">
    <location>
        <begin position="441"/>
        <end position="496"/>
    </location>
</feature>
<dbReference type="eggNOG" id="ENOG502QPHT">
    <property type="taxonomic scope" value="Eukaryota"/>
</dbReference>
<feature type="compositionally biased region" description="Pro residues" evidence="2">
    <location>
        <begin position="296"/>
        <end position="306"/>
    </location>
</feature>
<dbReference type="PANTHER" id="PTHR44927">
    <property type="entry name" value="FK506-BINDING PROTEIN 15"/>
    <property type="match status" value="1"/>
</dbReference>
<feature type="coiled-coil region" evidence="1">
    <location>
        <begin position="737"/>
        <end position="764"/>
    </location>
</feature>
<reference evidence="3 4" key="1">
    <citation type="submission" date="2012-04" db="EMBL/GenBank/DDBJ databases">
        <title>The Genome Sequence of Saprolegnia declina VS20.</title>
        <authorList>
            <consortium name="The Broad Institute Genome Sequencing Platform"/>
            <person name="Russ C."/>
            <person name="Nusbaum C."/>
            <person name="Tyler B."/>
            <person name="van West P."/>
            <person name="Dieguez-Uribeondo J."/>
            <person name="de Bruijn I."/>
            <person name="Tripathy S."/>
            <person name="Jiang R."/>
            <person name="Young S.K."/>
            <person name="Zeng Q."/>
            <person name="Gargeya S."/>
            <person name="Fitzgerald M."/>
            <person name="Haas B."/>
            <person name="Abouelleil A."/>
            <person name="Alvarado L."/>
            <person name="Arachchi H.M."/>
            <person name="Berlin A."/>
            <person name="Chapman S.B."/>
            <person name="Goldberg J."/>
            <person name="Griggs A."/>
            <person name="Gujja S."/>
            <person name="Hansen M."/>
            <person name="Howarth C."/>
            <person name="Imamovic A."/>
            <person name="Larimer J."/>
            <person name="McCowen C."/>
            <person name="Montmayeur A."/>
            <person name="Murphy C."/>
            <person name="Neiman D."/>
            <person name="Pearson M."/>
            <person name="Priest M."/>
            <person name="Roberts A."/>
            <person name="Saif S."/>
            <person name="Shea T."/>
            <person name="Sisk P."/>
            <person name="Sykes S."/>
            <person name="Wortman J."/>
            <person name="Nusbaum C."/>
            <person name="Birren B."/>
        </authorList>
    </citation>
    <scope>NUCLEOTIDE SEQUENCE [LARGE SCALE GENOMIC DNA]</scope>
    <source>
        <strain evidence="3 4">VS20</strain>
    </source>
</reference>
<dbReference type="Gene3D" id="3.10.50.40">
    <property type="match status" value="1"/>
</dbReference>
<dbReference type="GeneID" id="19954487"/>
<keyword evidence="1" id="KW-0175">Coiled coil</keyword>
<feature type="coiled-coil region" evidence="1">
    <location>
        <begin position="322"/>
        <end position="349"/>
    </location>
</feature>
<accession>T0RFJ2</accession>
<gene>
    <name evidence="3" type="ORF">SDRG_13760</name>
</gene>
<dbReference type="InParanoid" id="T0RFJ2"/>
<feature type="compositionally biased region" description="Low complexity" evidence="2">
    <location>
        <begin position="307"/>
        <end position="317"/>
    </location>
</feature>
<keyword evidence="4" id="KW-1185">Reference proteome</keyword>
<dbReference type="Proteomes" id="UP000030762">
    <property type="component" value="Unassembled WGS sequence"/>
</dbReference>
<dbReference type="InterPro" id="IPR046357">
    <property type="entry name" value="PPIase_dom_sf"/>
</dbReference>
<evidence type="ECO:0000256" key="2">
    <source>
        <dbReference type="SAM" id="MobiDB-lite"/>
    </source>
</evidence>
<feature type="coiled-coil region" evidence="1">
    <location>
        <begin position="630"/>
        <end position="710"/>
    </location>
</feature>
<dbReference type="AlphaFoldDB" id="T0RFJ2"/>
<evidence type="ECO:0000256" key="1">
    <source>
        <dbReference type="SAM" id="Coils"/>
    </source>
</evidence>
<dbReference type="OrthoDB" id="77911at2759"/>
<sequence length="827" mass="89641">MEARARLQGIFTTGGGDASNDALRYSAPKEPTKAAAAPAAAAPSSSGGEAPTIIFSAAVQLHKYDLIKKEYAASYPNVGCVILGSNATYSVLFYKTQKEQISLSPVTTTFRATLQANGYVNLYDAVGDNYSARFASETDAQSFIRTLFLTKIHVGIWGQGQFGAIAADALTKEELSAIDGRVIADGDTVGVAFSVWRIVGNAGCSPLDVVTKYPPFEKATSTSDMRKFRIGDKAERIAALEEGTLGMKKAGSRILLAPPAKTNGKDWYILQIEVLKIKSERGDEAPPRRRATAPSTPAPAADPTPAPASTSAPPARDLVPYADDTTSALETQRQALKDMEAKIAELKKEAAQSSMPPPSNGSPYAMPPSMYASPYMPPPTAGYQPWAMAPPVATGGKPLDLMLMELHTKVDHLIRIAPNANASSSSSLLGLNDATSTLRGVERLVGENDRLLSQLNLQNQQFQSYESKYDEAQRAVAKLHAEKAQWKDQLSLQQAEAANLAAARDAALTQASRLHQEVQQLRYAFYQKQQSTSDSETREQELTFEKDARIRAETALKHETMARSMLEQEVGLLKKQTANLTSLHESEVHSQKLSLERALAQAAETHKQEIDGLYAAFEAEKATWSAPPVNNDLQAAYDELRDHYEALQTDVARLKTANSAHAAEVANLEAEKSLRMQRITELEELQTFTASAREQEVRALTDQVQALEAQLRDLPGGPLPDGACATCASTDARLAAAAAKEDAAATALEEAEELRREAQELLTSSGPSSSSANVGELFKDVVNDIFFRFQDVFEDEVSLDGNQVLKDIKKILKQSTKEVLAKMETSE</sequence>
<organism evidence="3 4">
    <name type="scientific">Saprolegnia diclina (strain VS20)</name>
    <dbReference type="NCBI Taxonomy" id="1156394"/>
    <lineage>
        <taxon>Eukaryota</taxon>
        <taxon>Sar</taxon>
        <taxon>Stramenopiles</taxon>
        <taxon>Oomycota</taxon>
        <taxon>Saprolegniomycetes</taxon>
        <taxon>Saprolegniales</taxon>
        <taxon>Saprolegniaceae</taxon>
        <taxon>Saprolegnia</taxon>
    </lineage>
</organism>
<proteinExistence type="predicted"/>
<evidence type="ECO:0000313" key="3">
    <source>
        <dbReference type="EMBL" id="EQC28432.1"/>
    </source>
</evidence>
<dbReference type="VEuPathDB" id="FungiDB:SDRG_13760"/>
<dbReference type="EMBL" id="JH767194">
    <property type="protein sequence ID" value="EQC28432.1"/>
    <property type="molecule type" value="Genomic_DNA"/>
</dbReference>
<feature type="region of interest" description="Disordered" evidence="2">
    <location>
        <begin position="280"/>
        <end position="320"/>
    </location>
</feature>
<name>T0RFJ2_SAPDV</name>
<dbReference type="GO" id="GO:0003755">
    <property type="term" value="F:peptidyl-prolyl cis-trans isomerase activity"/>
    <property type="evidence" value="ECO:0007669"/>
    <property type="project" value="InterPro"/>
</dbReference>
<dbReference type="PANTHER" id="PTHR44927:SF1">
    <property type="entry name" value="FK506-BINDING PROTEIN 15"/>
    <property type="match status" value="1"/>
</dbReference>
<protein>
    <submittedName>
        <fullName evidence="3">Uncharacterized protein</fullName>
    </submittedName>
</protein>